<evidence type="ECO:0000259" key="1">
    <source>
        <dbReference type="Pfam" id="PF13628"/>
    </source>
</evidence>
<organism evidence="2 3">
    <name type="scientific">Amantichitinum ursilacus</name>
    <dbReference type="NCBI Taxonomy" id="857265"/>
    <lineage>
        <taxon>Bacteria</taxon>
        <taxon>Pseudomonadati</taxon>
        <taxon>Pseudomonadota</taxon>
        <taxon>Betaproteobacteria</taxon>
        <taxon>Neisseriales</taxon>
        <taxon>Chitinibacteraceae</taxon>
        <taxon>Amantichitinum</taxon>
    </lineage>
</organism>
<gene>
    <name evidence="2" type="ORF">WG78_07280</name>
</gene>
<dbReference type="InterPro" id="IPR012347">
    <property type="entry name" value="Ferritin-like"/>
</dbReference>
<reference evidence="2 3" key="1">
    <citation type="submission" date="2015-07" db="EMBL/GenBank/DDBJ databases">
        <title>Draft genome sequence of the Amantichitinum ursilacus IGB-41, a new chitin-degrading bacterium.</title>
        <authorList>
            <person name="Kirstahler P."/>
            <person name="Guenther M."/>
            <person name="Grumaz C."/>
            <person name="Rupp S."/>
            <person name="Zibek S."/>
            <person name="Sohn K."/>
        </authorList>
    </citation>
    <scope>NUCLEOTIDE SEQUENCE [LARGE SCALE GENOMIC DNA]</scope>
    <source>
        <strain evidence="2 3">IGB-41</strain>
    </source>
</reference>
<dbReference type="Gene3D" id="1.20.1260.10">
    <property type="match status" value="1"/>
</dbReference>
<dbReference type="Proteomes" id="UP000037939">
    <property type="component" value="Unassembled WGS sequence"/>
</dbReference>
<sequence length="184" mass="19757">MKLALEAAVLAAIIGLGAVEIAHTEDPASATQAANPSVAAPDIKFLESAARYANADIQLGQIAQTQSSIPEVKAFAQQIITLQQAHLQALDKLAKNKGIVLPTEPDAEALTLAKHLKTQKSPMFEHDYLSLGVAKKKLDAQTLYMDETEHGKDADIKSMAQTSMPILDDQLSMARKLLANSRSE</sequence>
<feature type="domain" description="DUF4142" evidence="1">
    <location>
        <begin position="42"/>
        <end position="177"/>
    </location>
</feature>
<keyword evidence="3" id="KW-1185">Reference proteome</keyword>
<proteinExistence type="predicted"/>
<dbReference type="InterPro" id="IPR025419">
    <property type="entry name" value="DUF4142"/>
</dbReference>
<protein>
    <recommendedName>
        <fullName evidence="1">DUF4142 domain-containing protein</fullName>
    </recommendedName>
</protein>
<dbReference type="PANTHER" id="PTHR38593:SF1">
    <property type="entry name" value="BLR2558 PROTEIN"/>
    <property type="match status" value="1"/>
</dbReference>
<accession>A0A0N0XLN4</accession>
<dbReference type="AlphaFoldDB" id="A0A0N0XLN4"/>
<dbReference type="PANTHER" id="PTHR38593">
    <property type="entry name" value="BLR2558 PROTEIN"/>
    <property type="match status" value="1"/>
</dbReference>
<dbReference type="STRING" id="857265.WG78_07280"/>
<dbReference type="OrthoDB" id="118677at2"/>
<evidence type="ECO:0000313" key="3">
    <source>
        <dbReference type="Proteomes" id="UP000037939"/>
    </source>
</evidence>
<name>A0A0N0XLN4_9NEIS</name>
<dbReference type="EMBL" id="LAQT01000004">
    <property type="protein sequence ID" value="KPC53906.1"/>
    <property type="molecule type" value="Genomic_DNA"/>
</dbReference>
<dbReference type="Pfam" id="PF13628">
    <property type="entry name" value="DUF4142"/>
    <property type="match status" value="1"/>
</dbReference>
<comment type="caution">
    <text evidence="2">The sequence shown here is derived from an EMBL/GenBank/DDBJ whole genome shotgun (WGS) entry which is preliminary data.</text>
</comment>
<dbReference type="RefSeq" id="WP_053937137.1">
    <property type="nucleotide sequence ID" value="NZ_LAQT01000004.1"/>
</dbReference>
<evidence type="ECO:0000313" key="2">
    <source>
        <dbReference type="EMBL" id="KPC53906.1"/>
    </source>
</evidence>